<name>A0A177MJN1_METMH</name>
<dbReference type="SMART" id="SM00448">
    <property type="entry name" value="REC"/>
    <property type="match status" value="1"/>
</dbReference>
<evidence type="ECO:0000313" key="7">
    <source>
        <dbReference type="EMBL" id="OAI06016.1"/>
    </source>
</evidence>
<dbReference type="SUPFAM" id="SSF55073">
    <property type="entry name" value="Nucleotide cyclase"/>
    <property type="match status" value="1"/>
</dbReference>
<comment type="cofactor">
    <cofactor evidence="1">
        <name>Mg(2+)</name>
        <dbReference type="ChEBI" id="CHEBI:18420"/>
    </cofactor>
</comment>
<dbReference type="NCBIfam" id="TIGR00254">
    <property type="entry name" value="GGDEF"/>
    <property type="match status" value="1"/>
</dbReference>
<dbReference type="GO" id="GO:0052621">
    <property type="term" value="F:diguanylate cyclase activity"/>
    <property type="evidence" value="ECO:0007669"/>
    <property type="project" value="UniProtKB-EC"/>
</dbReference>
<dbReference type="InterPro" id="IPR000160">
    <property type="entry name" value="GGDEF_dom"/>
</dbReference>
<dbReference type="GO" id="GO:0005886">
    <property type="term" value="C:plasma membrane"/>
    <property type="evidence" value="ECO:0007669"/>
    <property type="project" value="TreeGrafter"/>
</dbReference>
<dbReference type="AlphaFoldDB" id="A0A177MJN1"/>
<dbReference type="GO" id="GO:1902201">
    <property type="term" value="P:negative regulation of bacterial-type flagellum-dependent cell motility"/>
    <property type="evidence" value="ECO:0007669"/>
    <property type="project" value="TreeGrafter"/>
</dbReference>
<dbReference type="GO" id="GO:0000160">
    <property type="term" value="P:phosphorelay signal transduction system"/>
    <property type="evidence" value="ECO:0007669"/>
    <property type="project" value="InterPro"/>
</dbReference>
<protein>
    <recommendedName>
        <fullName evidence="2">diguanylate cyclase</fullName>
        <ecNumber evidence="2">2.7.7.65</ecNumber>
    </recommendedName>
</protein>
<sequence length="307" mass="33916">MTAEISKPLILIVDDTPTNIQVLAENLIDEYRIKVAVSGEAALEAIERQGPPDLILLDVMIPGMDGYEVCRRLKSDPQTAAIPVIFVTAMNAATNEEYGLNLGAMDYITKPFYLPVVKARIRNHIRLKRMTDMLEAMAWMDGLTGIPNRRRFDQVLENEWKRAQRNQLPLALVMVDVDYFKAYNDCHGHGAGDICLRQVATILAASVSRSGDLVARYGGEEFVMLMPETDAEGAQRVSELLCRRVEAQQIPHTGSSASPWVTISAGFAVVVPALLQLPSELLDEADRQLYLAKESGRNGACGHYSTV</sequence>
<dbReference type="PROSITE" id="PS50110">
    <property type="entry name" value="RESPONSE_REGULATORY"/>
    <property type="match status" value="1"/>
</dbReference>
<dbReference type="PROSITE" id="PS50887">
    <property type="entry name" value="GGDEF"/>
    <property type="match status" value="1"/>
</dbReference>
<dbReference type="EMBL" id="LUUH01000038">
    <property type="protein sequence ID" value="OAI06016.1"/>
    <property type="molecule type" value="Genomic_DNA"/>
</dbReference>
<dbReference type="InterPro" id="IPR043128">
    <property type="entry name" value="Rev_trsase/Diguanyl_cyclase"/>
</dbReference>
<dbReference type="Pfam" id="PF00990">
    <property type="entry name" value="GGDEF"/>
    <property type="match status" value="1"/>
</dbReference>
<dbReference type="Proteomes" id="UP000077763">
    <property type="component" value="Unassembled WGS sequence"/>
</dbReference>
<evidence type="ECO:0000256" key="2">
    <source>
        <dbReference type="ARBA" id="ARBA00012528"/>
    </source>
</evidence>
<accession>A0A177MJN1</accession>
<dbReference type="Gene3D" id="3.30.70.270">
    <property type="match status" value="1"/>
</dbReference>
<comment type="caution">
    <text evidence="7">The sequence shown here is derived from an EMBL/GenBank/DDBJ whole genome shotgun (WGS) entry which is preliminary data.</text>
</comment>
<evidence type="ECO:0000256" key="1">
    <source>
        <dbReference type="ARBA" id="ARBA00001946"/>
    </source>
</evidence>
<feature type="domain" description="GGDEF" evidence="6">
    <location>
        <begin position="168"/>
        <end position="305"/>
    </location>
</feature>
<dbReference type="InterPro" id="IPR001789">
    <property type="entry name" value="Sig_transdc_resp-reg_receiver"/>
</dbReference>
<dbReference type="SUPFAM" id="SSF52172">
    <property type="entry name" value="CheY-like"/>
    <property type="match status" value="1"/>
</dbReference>
<dbReference type="CDD" id="cd01949">
    <property type="entry name" value="GGDEF"/>
    <property type="match status" value="1"/>
</dbReference>
<dbReference type="CDD" id="cd19920">
    <property type="entry name" value="REC_PA4781-like"/>
    <property type="match status" value="1"/>
</dbReference>
<dbReference type="GO" id="GO:0043709">
    <property type="term" value="P:cell adhesion involved in single-species biofilm formation"/>
    <property type="evidence" value="ECO:0007669"/>
    <property type="project" value="TreeGrafter"/>
</dbReference>
<feature type="modified residue" description="4-aspartylphosphate" evidence="4">
    <location>
        <position position="58"/>
    </location>
</feature>
<evidence type="ECO:0000256" key="3">
    <source>
        <dbReference type="ARBA" id="ARBA00034247"/>
    </source>
</evidence>
<reference evidence="7 8" key="1">
    <citation type="submission" date="2016-03" db="EMBL/GenBank/DDBJ databases">
        <authorList>
            <person name="Ploux O."/>
        </authorList>
    </citation>
    <scope>NUCLEOTIDE SEQUENCE [LARGE SCALE GENOMIC DNA]</scope>
    <source>
        <strain evidence="7 8">R-45371</strain>
    </source>
</reference>
<comment type="catalytic activity">
    <reaction evidence="3">
        <text>2 GTP = 3',3'-c-di-GMP + 2 diphosphate</text>
        <dbReference type="Rhea" id="RHEA:24898"/>
        <dbReference type="ChEBI" id="CHEBI:33019"/>
        <dbReference type="ChEBI" id="CHEBI:37565"/>
        <dbReference type="ChEBI" id="CHEBI:58805"/>
        <dbReference type="EC" id="2.7.7.65"/>
    </reaction>
</comment>
<dbReference type="SMART" id="SM00267">
    <property type="entry name" value="GGDEF"/>
    <property type="match status" value="1"/>
</dbReference>
<dbReference type="InterPro" id="IPR011006">
    <property type="entry name" value="CheY-like_superfamily"/>
</dbReference>
<dbReference type="EC" id="2.7.7.65" evidence="2"/>
<keyword evidence="4" id="KW-0597">Phosphoprotein</keyword>
<dbReference type="InterPro" id="IPR029787">
    <property type="entry name" value="Nucleotide_cyclase"/>
</dbReference>
<dbReference type="RefSeq" id="WP_064036166.1">
    <property type="nucleotide sequence ID" value="NZ_LUUH01000038.1"/>
</dbReference>
<dbReference type="Gene3D" id="3.40.50.2300">
    <property type="match status" value="1"/>
</dbReference>
<evidence type="ECO:0000313" key="8">
    <source>
        <dbReference type="Proteomes" id="UP000077763"/>
    </source>
</evidence>
<dbReference type="Pfam" id="PF00072">
    <property type="entry name" value="Response_reg"/>
    <property type="match status" value="1"/>
</dbReference>
<organism evidence="7 8">
    <name type="scientific">Methylomonas methanica</name>
    <dbReference type="NCBI Taxonomy" id="421"/>
    <lineage>
        <taxon>Bacteria</taxon>
        <taxon>Pseudomonadati</taxon>
        <taxon>Pseudomonadota</taxon>
        <taxon>Gammaproteobacteria</taxon>
        <taxon>Methylococcales</taxon>
        <taxon>Methylococcaceae</taxon>
        <taxon>Methylomonas</taxon>
    </lineage>
</organism>
<evidence type="ECO:0000259" key="6">
    <source>
        <dbReference type="PROSITE" id="PS50887"/>
    </source>
</evidence>
<proteinExistence type="predicted"/>
<evidence type="ECO:0000259" key="5">
    <source>
        <dbReference type="PROSITE" id="PS50110"/>
    </source>
</evidence>
<dbReference type="PANTHER" id="PTHR45138:SF9">
    <property type="entry name" value="DIGUANYLATE CYCLASE DGCM-RELATED"/>
    <property type="match status" value="1"/>
</dbReference>
<dbReference type="PANTHER" id="PTHR45138">
    <property type="entry name" value="REGULATORY COMPONENTS OF SENSORY TRANSDUCTION SYSTEM"/>
    <property type="match status" value="1"/>
</dbReference>
<dbReference type="InterPro" id="IPR050469">
    <property type="entry name" value="Diguanylate_Cyclase"/>
</dbReference>
<dbReference type="FunFam" id="3.30.70.270:FF:000001">
    <property type="entry name" value="Diguanylate cyclase domain protein"/>
    <property type="match status" value="1"/>
</dbReference>
<gene>
    <name evidence="7" type="ORF">A1353_10015</name>
</gene>
<feature type="domain" description="Response regulatory" evidence="5">
    <location>
        <begin position="9"/>
        <end position="125"/>
    </location>
</feature>
<evidence type="ECO:0000256" key="4">
    <source>
        <dbReference type="PROSITE-ProRule" id="PRU00169"/>
    </source>
</evidence>